<dbReference type="EMBL" id="LR589067">
    <property type="protein sequence ID" value="VTO95424.1"/>
    <property type="molecule type" value="Genomic_DNA"/>
</dbReference>
<evidence type="ECO:0000313" key="1">
    <source>
        <dbReference type="EMBL" id="VTO95424.1"/>
    </source>
</evidence>
<sequence>MRNSSPVKSVRAAAATPWQPTAQGRIRRILAVSVVLALSVAFCAAEVFARDKVRAMIMDSARRTLHTTALTVDIGPSPMVFNLVTDRISAVSIAAKDASLCQFGSVDISAVLHDVSAFGGPTASHTDATVTMNLNAIRQALSEANGMDAAMLSVTTHDGLIRLNAGPTRKLTVELVPALDGSDLVFTIRAMAIAGHPVDARQVSAFSRGGSIQRRRSLVGLPLGLTAKSIKVTDSALMLYLTGRRAQLAVAPSQQCRDH</sequence>
<gene>
    <name evidence="1" type="ORF">BIN_B_00902</name>
</gene>
<evidence type="ECO:0008006" key="2">
    <source>
        <dbReference type="Google" id="ProtNLM"/>
    </source>
</evidence>
<reference evidence="1" key="1">
    <citation type="submission" date="2019-05" db="EMBL/GenBank/DDBJ databases">
        <authorList>
            <person name="Naeem R."/>
            <person name="Antony C."/>
            <person name="Guan Q."/>
        </authorList>
    </citation>
    <scope>NUCLEOTIDE SEQUENCE</scope>
    <source>
        <strain evidence="1">2</strain>
    </source>
</reference>
<protein>
    <recommendedName>
        <fullName evidence="2">DUF2993 domain-containing protein</fullName>
    </recommendedName>
</protein>
<proteinExistence type="predicted"/>
<dbReference type="InterPro" id="IPR021373">
    <property type="entry name" value="DUF2993"/>
</dbReference>
<dbReference type="AlphaFoldDB" id="A0A653ED93"/>
<organism evidence="1">
    <name type="scientific">Mycobacterium riyadhense</name>
    <dbReference type="NCBI Taxonomy" id="486698"/>
    <lineage>
        <taxon>Bacteria</taxon>
        <taxon>Bacillati</taxon>
        <taxon>Actinomycetota</taxon>
        <taxon>Actinomycetes</taxon>
        <taxon>Mycobacteriales</taxon>
        <taxon>Mycobacteriaceae</taxon>
        <taxon>Mycobacterium</taxon>
    </lineage>
</organism>
<name>A0A653ED93_9MYCO</name>
<dbReference type="Pfam" id="PF11209">
    <property type="entry name" value="LmeA"/>
    <property type="match status" value="1"/>
</dbReference>
<accession>A0A653ED93</accession>